<accession>A0A0A9E529</accession>
<proteinExistence type="predicted"/>
<name>A0A0A9E529_ARUDO</name>
<dbReference type="EMBL" id="GBRH01204885">
    <property type="protein sequence ID" value="JAD93010.1"/>
    <property type="molecule type" value="Transcribed_RNA"/>
</dbReference>
<evidence type="ECO:0000313" key="1">
    <source>
        <dbReference type="EMBL" id="JAD93010.1"/>
    </source>
</evidence>
<organism evidence="1">
    <name type="scientific">Arundo donax</name>
    <name type="common">Giant reed</name>
    <name type="synonym">Donax arundinaceus</name>
    <dbReference type="NCBI Taxonomy" id="35708"/>
    <lineage>
        <taxon>Eukaryota</taxon>
        <taxon>Viridiplantae</taxon>
        <taxon>Streptophyta</taxon>
        <taxon>Embryophyta</taxon>
        <taxon>Tracheophyta</taxon>
        <taxon>Spermatophyta</taxon>
        <taxon>Magnoliopsida</taxon>
        <taxon>Liliopsida</taxon>
        <taxon>Poales</taxon>
        <taxon>Poaceae</taxon>
        <taxon>PACMAD clade</taxon>
        <taxon>Arundinoideae</taxon>
        <taxon>Arundineae</taxon>
        <taxon>Arundo</taxon>
    </lineage>
</organism>
<reference evidence="1" key="2">
    <citation type="journal article" date="2015" name="Data Brief">
        <title>Shoot transcriptome of the giant reed, Arundo donax.</title>
        <authorList>
            <person name="Barrero R.A."/>
            <person name="Guerrero F.D."/>
            <person name="Moolhuijzen P."/>
            <person name="Goolsby J.A."/>
            <person name="Tidwell J."/>
            <person name="Bellgard S.E."/>
            <person name="Bellgard M.I."/>
        </authorList>
    </citation>
    <scope>NUCLEOTIDE SEQUENCE</scope>
    <source>
        <tissue evidence="1">Shoot tissue taken approximately 20 cm above the soil surface</tissue>
    </source>
</reference>
<sequence>MLSTDFALIILLKLHKSSYEIFSLGKCNFQYSREITPEL</sequence>
<protein>
    <submittedName>
        <fullName evidence="1">Uncharacterized protein</fullName>
    </submittedName>
</protein>
<reference evidence="1" key="1">
    <citation type="submission" date="2014-09" db="EMBL/GenBank/DDBJ databases">
        <authorList>
            <person name="Magalhaes I.L.F."/>
            <person name="Oliveira U."/>
            <person name="Santos F.R."/>
            <person name="Vidigal T.H.D.A."/>
            <person name="Brescovit A.D."/>
            <person name="Santos A.J."/>
        </authorList>
    </citation>
    <scope>NUCLEOTIDE SEQUENCE</scope>
    <source>
        <tissue evidence="1">Shoot tissue taken approximately 20 cm above the soil surface</tissue>
    </source>
</reference>
<dbReference type="AlphaFoldDB" id="A0A0A9E529"/>